<keyword evidence="5" id="KW-0597">Phosphoprotein</keyword>
<feature type="compositionally biased region" description="Low complexity" evidence="12">
    <location>
        <begin position="169"/>
        <end position="186"/>
    </location>
</feature>
<feature type="region of interest" description="Disordered" evidence="12">
    <location>
        <begin position="834"/>
        <end position="938"/>
    </location>
</feature>
<dbReference type="RefSeq" id="XP_017348090.2">
    <property type="nucleotide sequence ID" value="XM_017492601.3"/>
</dbReference>
<comment type="function">
    <text evidence="1">Specific inhibition of calpain (calcium-dependent cysteine protease). Plays a key role in postmortem tenderization of meat and have been proposed to be involved in muscle protein degradation in living tissue.</text>
</comment>
<feature type="compositionally biased region" description="Low complexity" evidence="12">
    <location>
        <begin position="834"/>
        <end position="843"/>
    </location>
</feature>
<keyword evidence="6" id="KW-0646">Protease inhibitor</keyword>
<dbReference type="Pfam" id="PF00748">
    <property type="entry name" value="Calpain_inhib"/>
    <property type="match status" value="5"/>
</dbReference>
<dbReference type="KEGG" id="ipu:108278896"/>
<feature type="compositionally biased region" description="Basic and acidic residues" evidence="12">
    <location>
        <begin position="580"/>
        <end position="631"/>
    </location>
</feature>
<feature type="compositionally biased region" description="Basic and acidic residues" evidence="12">
    <location>
        <begin position="191"/>
        <end position="206"/>
    </location>
</feature>
<reference evidence="14" key="2">
    <citation type="submission" date="2025-08" db="UniProtKB">
        <authorList>
            <consortium name="RefSeq"/>
        </authorList>
    </citation>
    <scope>IDENTIFICATION</scope>
    <source>
        <tissue evidence="14">Blood</tissue>
    </source>
</reference>
<feature type="compositionally biased region" description="Low complexity" evidence="12">
    <location>
        <begin position="51"/>
        <end position="144"/>
    </location>
</feature>
<dbReference type="GO" id="GO:0005737">
    <property type="term" value="C:cytoplasm"/>
    <property type="evidence" value="ECO:0007669"/>
    <property type="project" value="TreeGrafter"/>
</dbReference>
<feature type="compositionally biased region" description="Basic and acidic residues" evidence="12">
    <location>
        <begin position="424"/>
        <end position="464"/>
    </location>
</feature>
<feature type="compositionally biased region" description="Basic and acidic residues" evidence="12">
    <location>
        <begin position="376"/>
        <end position="397"/>
    </location>
</feature>
<feature type="region of interest" description="Disordered" evidence="12">
    <location>
        <begin position="534"/>
        <end position="644"/>
    </location>
</feature>
<feature type="compositionally biased region" description="Polar residues" evidence="12">
    <location>
        <begin position="694"/>
        <end position="704"/>
    </location>
</feature>
<feature type="compositionally biased region" description="Basic and acidic residues" evidence="12">
    <location>
        <begin position="991"/>
        <end position="1000"/>
    </location>
</feature>
<dbReference type="PANTHER" id="PTHR10077">
    <property type="entry name" value="CALPASTATIN"/>
    <property type="match status" value="1"/>
</dbReference>
<comment type="similarity">
    <text evidence="2">Belongs to the protease inhibitor I27 (calpastatin) family.</text>
</comment>
<keyword evidence="9" id="KW-0832">Ubl conjugation</keyword>
<accession>A0A2D0T0H1</accession>
<keyword evidence="13" id="KW-1185">Reference proteome</keyword>
<dbReference type="InterPro" id="IPR001259">
    <property type="entry name" value="Prot_inh_calpain"/>
</dbReference>
<feature type="region of interest" description="Disordered" evidence="12">
    <location>
        <begin position="686"/>
        <end position="705"/>
    </location>
</feature>
<protein>
    <recommendedName>
        <fullName evidence="3">Calpastatin</fullName>
    </recommendedName>
    <alternativeName>
        <fullName evidence="11">Calpain inhibitor</fullName>
    </alternativeName>
</protein>
<feature type="compositionally biased region" description="Low complexity" evidence="12">
    <location>
        <begin position="24"/>
        <end position="44"/>
    </location>
</feature>
<feature type="compositionally biased region" description="Low complexity" evidence="12">
    <location>
        <begin position="955"/>
        <end position="964"/>
    </location>
</feature>
<evidence type="ECO:0000256" key="10">
    <source>
        <dbReference type="ARBA" id="ARBA00022990"/>
    </source>
</evidence>
<dbReference type="STRING" id="7998.ENSIPUP00000017202"/>
<feature type="compositionally biased region" description="Basic and acidic residues" evidence="12">
    <location>
        <begin position="355"/>
        <end position="366"/>
    </location>
</feature>
<feature type="compositionally biased region" description="Basic and acidic residues" evidence="12">
    <location>
        <begin position="256"/>
        <end position="288"/>
    </location>
</feature>
<keyword evidence="8" id="KW-0677">Repeat</keyword>
<evidence type="ECO:0000313" key="14">
    <source>
        <dbReference type="RefSeq" id="XP_017348090.2"/>
    </source>
</evidence>
<dbReference type="OrthoDB" id="8926414at2759"/>
<dbReference type="GO" id="GO:0010859">
    <property type="term" value="F:calcium-dependent cysteine-type endopeptidase inhibitor activity"/>
    <property type="evidence" value="ECO:0007669"/>
    <property type="project" value="TreeGrafter"/>
</dbReference>
<keyword evidence="10" id="KW-0007">Acetylation</keyword>
<evidence type="ECO:0000256" key="3">
    <source>
        <dbReference type="ARBA" id="ARBA00017619"/>
    </source>
</evidence>
<feature type="compositionally biased region" description="Low complexity" evidence="12">
    <location>
        <begin position="543"/>
        <end position="553"/>
    </location>
</feature>
<evidence type="ECO:0000256" key="8">
    <source>
        <dbReference type="ARBA" id="ARBA00022737"/>
    </source>
</evidence>
<keyword evidence="4" id="KW-1017">Isopeptide bond</keyword>
<feature type="compositionally biased region" description="Basic and acidic residues" evidence="12">
    <location>
        <begin position="728"/>
        <end position="779"/>
    </location>
</feature>
<dbReference type="PANTHER" id="PTHR10077:SF0">
    <property type="entry name" value="CALPASTATIN"/>
    <property type="match status" value="1"/>
</dbReference>
<feature type="compositionally biased region" description="Polar residues" evidence="12">
    <location>
        <begin position="844"/>
        <end position="858"/>
    </location>
</feature>
<evidence type="ECO:0000256" key="12">
    <source>
        <dbReference type="SAM" id="MobiDB-lite"/>
    </source>
</evidence>
<evidence type="ECO:0000313" key="13">
    <source>
        <dbReference type="Proteomes" id="UP000221080"/>
    </source>
</evidence>
<proteinExistence type="inferred from homology"/>
<evidence type="ECO:0000256" key="1">
    <source>
        <dbReference type="ARBA" id="ARBA00002637"/>
    </source>
</evidence>
<dbReference type="InterPro" id="IPR026998">
    <property type="entry name" value="Calpastatin"/>
</dbReference>
<dbReference type="Proteomes" id="UP000221080">
    <property type="component" value="Chromosome 18"/>
</dbReference>
<feature type="region of interest" description="Disordered" evidence="12">
    <location>
        <begin position="1"/>
        <end position="479"/>
    </location>
</feature>
<evidence type="ECO:0000256" key="2">
    <source>
        <dbReference type="ARBA" id="ARBA00009487"/>
    </source>
</evidence>
<feature type="compositionally biased region" description="Polar residues" evidence="12">
    <location>
        <begin position="965"/>
        <end position="974"/>
    </location>
</feature>
<sequence>MGQLLSLLRGTQGPSAPEDTAVEQQSQPKQSTSTPSVPVSTVKPAQHEKGAASSTAAGAAAKPATTRASAATTTVGTQSTSTASSAAASSVTNVGATTGAKVSGGVTTTTGSSGASTTTGSSKATTQAPPVSSAKAPSVSAGTTGSIGGAGKPPTELVKLTDTSKVQEPSKVTSTVTKPTATTVVSGTPGQKDDVKSKEAKVKSEVSAKASTLVPAVDPFDSLADSLPSAKPSERPRFTGPEVTEPSITSAVAPRCGERDDTLPPGYRLKDMEKKMPIGQPEKPKEVSKSSTLDDAVDSLSAGFVSSTPPGASKPEVKHETVVAADTRKNYAPAPPAQKKQDVSVPASLSPAPPADKKPKTEKSAKDAVTAAAQDVKPKTEKEKKVSADKPKQDPKADPMSLEALDALGDTLPEAKPVPKPPKLRPDQIVDEKKLKSEKGVRVGERDDTLPPEYRFKEDKDKKPLPPPPKEPSMDTTEALDILSGDFTDATVAPAVHTPAPPKPQAKQPKVEDLSALDALAGDFVAPVQAKKVCSGVPPVPKPATKSTPPTSAQADPMSLDALDALGDTLPEAKPVPEPPKLRPEQIVDEAKLKSEKGVFVGERDDSLPPDYRFLKEDPKSQPPPPKKEPSLDPADALDILSGEFTSTSAAPVVQTSVCPSAPPAYSSEDVALDELAGDFVAPTRASKVCSAASAPTTTDTQADPMSLDALDALGGMLPDAEPVPESPKLRPEEIVDEAKLKSEKGVFVGEREDSLPPDYRFPKDDRKAKPLPPKKEPSMDPTEALDILSGDFTSSSVAPVVQTPVCPSAPPADSSADFALEELAGDFVAPMRASKVSSAASVPPTTERQLSEGTTSAMDALSDTLNDIRPVPEPEPVPPKHVVKEKEVVEERVSKPGERDDSLPPEYRPTEADIKAAAEAKAKAPTAPKQPSFDDSKALDILSGDFVSGSVTKPAAQCQAPPAKTSSSSQQESGPVLDKLAGTLLPADFPDTKQRDSKPKGKGRKSKSAPKKPAVADVTAAEPLPAKPTTDVVSSSPTKKGRKS</sequence>
<evidence type="ECO:0000256" key="9">
    <source>
        <dbReference type="ARBA" id="ARBA00022843"/>
    </source>
</evidence>
<gene>
    <name evidence="14" type="primary">cast</name>
</gene>
<feature type="compositionally biased region" description="Basic and acidic residues" evidence="12">
    <location>
        <begin position="315"/>
        <end position="329"/>
    </location>
</feature>
<feature type="region of interest" description="Disordered" evidence="12">
    <location>
        <begin position="713"/>
        <end position="786"/>
    </location>
</feature>
<reference evidence="13" key="1">
    <citation type="journal article" date="2016" name="Nat. Commun.">
        <title>The channel catfish genome sequence provides insights into the evolution of scale formation in teleosts.</title>
        <authorList>
            <person name="Liu Z."/>
            <person name="Liu S."/>
            <person name="Yao J."/>
            <person name="Bao L."/>
            <person name="Zhang J."/>
            <person name="Li Y."/>
            <person name="Jiang C."/>
            <person name="Sun L."/>
            <person name="Wang R."/>
            <person name="Zhang Y."/>
            <person name="Zhou T."/>
            <person name="Zeng Q."/>
            <person name="Fu Q."/>
            <person name="Gao S."/>
            <person name="Li N."/>
            <person name="Koren S."/>
            <person name="Jiang Y."/>
            <person name="Zimin A."/>
            <person name="Xu P."/>
            <person name="Phillippy A.M."/>
            <person name="Geng X."/>
            <person name="Song L."/>
            <person name="Sun F."/>
            <person name="Li C."/>
            <person name="Wang X."/>
            <person name="Chen A."/>
            <person name="Jin Y."/>
            <person name="Yuan Z."/>
            <person name="Yang Y."/>
            <person name="Tan S."/>
            <person name="Peatman E."/>
            <person name="Lu J."/>
            <person name="Qin Z."/>
            <person name="Dunham R."/>
            <person name="Li Z."/>
            <person name="Sonstegard T."/>
            <person name="Feng J."/>
            <person name="Danzmann R.G."/>
            <person name="Schroeder S."/>
            <person name="Scheffler B."/>
            <person name="Duke M.V."/>
            <person name="Ballard L."/>
            <person name="Kucuktas H."/>
            <person name="Kaltenboeck L."/>
            <person name="Liu H."/>
            <person name="Armbruster J."/>
            <person name="Xie Y."/>
            <person name="Kirby M.L."/>
            <person name="Tian Y."/>
            <person name="Flanagan M.E."/>
            <person name="Mu W."/>
            <person name="Waldbieser G.C."/>
        </authorList>
    </citation>
    <scope>NUCLEOTIDE SEQUENCE [LARGE SCALE GENOMIC DNA]</scope>
    <source>
        <strain evidence="13">SDA103</strain>
    </source>
</reference>
<organism evidence="13 14">
    <name type="scientific">Ictalurus punctatus</name>
    <name type="common">Channel catfish</name>
    <name type="synonym">Silurus punctatus</name>
    <dbReference type="NCBI Taxonomy" id="7998"/>
    <lineage>
        <taxon>Eukaryota</taxon>
        <taxon>Metazoa</taxon>
        <taxon>Chordata</taxon>
        <taxon>Craniata</taxon>
        <taxon>Vertebrata</taxon>
        <taxon>Euteleostomi</taxon>
        <taxon>Actinopterygii</taxon>
        <taxon>Neopterygii</taxon>
        <taxon>Teleostei</taxon>
        <taxon>Ostariophysi</taxon>
        <taxon>Siluriformes</taxon>
        <taxon>Ictaluridae</taxon>
        <taxon>Ictalurus</taxon>
    </lineage>
</organism>
<dbReference type="GeneID" id="108278896"/>
<feature type="compositionally biased region" description="Basic residues" evidence="12">
    <location>
        <begin position="1001"/>
        <end position="1011"/>
    </location>
</feature>
<feature type="region of interest" description="Disordered" evidence="12">
    <location>
        <begin position="953"/>
        <end position="1045"/>
    </location>
</feature>
<feature type="compositionally biased region" description="Basic and acidic residues" evidence="12">
    <location>
        <begin position="883"/>
        <end position="923"/>
    </location>
</feature>
<evidence type="ECO:0000256" key="11">
    <source>
        <dbReference type="ARBA" id="ARBA00033013"/>
    </source>
</evidence>
<keyword evidence="7" id="KW-0789">Thiol protease inhibitor</keyword>
<dbReference type="CTD" id="831"/>
<evidence type="ECO:0000256" key="5">
    <source>
        <dbReference type="ARBA" id="ARBA00022553"/>
    </source>
</evidence>
<name>A0A2D0T0H1_ICTPU</name>
<evidence type="ECO:0000256" key="7">
    <source>
        <dbReference type="ARBA" id="ARBA00022704"/>
    </source>
</evidence>
<dbReference type="AlphaFoldDB" id="A0A2D0T0H1"/>
<evidence type="ECO:0000256" key="4">
    <source>
        <dbReference type="ARBA" id="ARBA00022499"/>
    </source>
</evidence>
<evidence type="ECO:0000256" key="6">
    <source>
        <dbReference type="ARBA" id="ARBA00022690"/>
    </source>
</evidence>